<accession>A0AAW0HBP4</accession>
<dbReference type="AlphaFoldDB" id="A0AAW0HBP4"/>
<gene>
    <name evidence="2" type="ORF">U0070_009182</name>
</gene>
<reference evidence="2 3" key="1">
    <citation type="journal article" date="2023" name="bioRxiv">
        <title>Conserved and derived expression patterns and positive selection on dental genes reveal complex evolutionary context of ever-growing rodent molars.</title>
        <authorList>
            <person name="Calamari Z.T."/>
            <person name="Song A."/>
            <person name="Cohen E."/>
            <person name="Akter M."/>
            <person name="Roy R.D."/>
            <person name="Hallikas O."/>
            <person name="Christensen M.M."/>
            <person name="Li P."/>
            <person name="Marangoni P."/>
            <person name="Jernvall J."/>
            <person name="Klein O.D."/>
        </authorList>
    </citation>
    <scope>NUCLEOTIDE SEQUENCE [LARGE SCALE GENOMIC DNA]</scope>
    <source>
        <strain evidence="2">V071</strain>
    </source>
</reference>
<protein>
    <submittedName>
        <fullName evidence="2">Uncharacterized protein</fullName>
    </submittedName>
</protein>
<evidence type="ECO:0000256" key="1">
    <source>
        <dbReference type="SAM" id="MobiDB-lite"/>
    </source>
</evidence>
<proteinExistence type="predicted"/>
<dbReference type="EMBL" id="JBBHLL010000659">
    <property type="protein sequence ID" value="KAK7798818.1"/>
    <property type="molecule type" value="Genomic_DNA"/>
</dbReference>
<organism evidence="2 3">
    <name type="scientific">Myodes glareolus</name>
    <name type="common">Bank vole</name>
    <name type="synonym">Clethrionomys glareolus</name>
    <dbReference type="NCBI Taxonomy" id="447135"/>
    <lineage>
        <taxon>Eukaryota</taxon>
        <taxon>Metazoa</taxon>
        <taxon>Chordata</taxon>
        <taxon>Craniata</taxon>
        <taxon>Vertebrata</taxon>
        <taxon>Euteleostomi</taxon>
        <taxon>Mammalia</taxon>
        <taxon>Eutheria</taxon>
        <taxon>Euarchontoglires</taxon>
        <taxon>Glires</taxon>
        <taxon>Rodentia</taxon>
        <taxon>Myomorpha</taxon>
        <taxon>Muroidea</taxon>
        <taxon>Cricetidae</taxon>
        <taxon>Arvicolinae</taxon>
        <taxon>Myodes</taxon>
    </lineage>
</organism>
<name>A0AAW0HBP4_MYOGA</name>
<dbReference type="Proteomes" id="UP001488838">
    <property type="component" value="Unassembled WGS sequence"/>
</dbReference>
<sequence>MSTSVTIGLTNQHTCFTRPIGTATLSAPNPMPLIISPRNSLPKEISHLIMSQTTTRGTEGDHLGSLTAQSLP</sequence>
<keyword evidence="3" id="KW-1185">Reference proteome</keyword>
<feature type="region of interest" description="Disordered" evidence="1">
    <location>
        <begin position="53"/>
        <end position="72"/>
    </location>
</feature>
<comment type="caution">
    <text evidence="2">The sequence shown here is derived from an EMBL/GenBank/DDBJ whole genome shotgun (WGS) entry which is preliminary data.</text>
</comment>
<evidence type="ECO:0000313" key="2">
    <source>
        <dbReference type="EMBL" id="KAK7798818.1"/>
    </source>
</evidence>
<evidence type="ECO:0000313" key="3">
    <source>
        <dbReference type="Proteomes" id="UP001488838"/>
    </source>
</evidence>